<protein>
    <submittedName>
        <fullName evidence="1">DUF1836 domain-containing protein</fullName>
    </submittedName>
</protein>
<reference evidence="2" key="1">
    <citation type="journal article" date="2019" name="Int. J. Syst. Evol. Microbiol.">
        <title>The Global Catalogue of Microorganisms (GCM) 10K type strain sequencing project: providing services to taxonomists for standard genome sequencing and annotation.</title>
        <authorList>
            <consortium name="The Broad Institute Genomics Platform"/>
            <consortium name="The Broad Institute Genome Sequencing Center for Infectious Disease"/>
            <person name="Wu L."/>
            <person name="Ma J."/>
        </authorList>
    </citation>
    <scope>NUCLEOTIDE SEQUENCE [LARGE SCALE GENOMIC DNA]</scope>
    <source>
        <strain evidence="2">CCM 8932</strain>
    </source>
</reference>
<dbReference type="PANTHER" id="PTHR40056:SF1">
    <property type="entry name" value="DUF1836 DOMAIN-CONTAINING PROTEIN"/>
    <property type="match status" value="1"/>
</dbReference>
<proteinExistence type="predicted"/>
<evidence type="ECO:0000313" key="2">
    <source>
        <dbReference type="Proteomes" id="UP001596253"/>
    </source>
</evidence>
<name>A0ABW1R7G7_9LACO</name>
<comment type="caution">
    <text evidence="1">The sequence shown here is derived from an EMBL/GenBank/DDBJ whole genome shotgun (WGS) entry which is preliminary data.</text>
</comment>
<dbReference type="EMBL" id="JBHSSD010000042">
    <property type="protein sequence ID" value="MFC6165114.1"/>
    <property type="molecule type" value="Genomic_DNA"/>
</dbReference>
<dbReference type="PANTHER" id="PTHR40056">
    <property type="entry name" value="HYPOTHETICAL CYTOSOLIC PROTEIN"/>
    <property type="match status" value="1"/>
</dbReference>
<dbReference type="RefSeq" id="WP_137639092.1">
    <property type="nucleotide sequence ID" value="NZ_BJDK01000003.1"/>
</dbReference>
<dbReference type="Pfam" id="PF08876">
    <property type="entry name" value="DUF1836"/>
    <property type="match status" value="1"/>
</dbReference>
<organism evidence="1 2">
    <name type="scientific">Lactiplantibacillus dongliensis</name>
    <dbReference type="NCBI Taxonomy" id="2559919"/>
    <lineage>
        <taxon>Bacteria</taxon>
        <taxon>Bacillati</taxon>
        <taxon>Bacillota</taxon>
        <taxon>Bacilli</taxon>
        <taxon>Lactobacillales</taxon>
        <taxon>Lactobacillaceae</taxon>
        <taxon>Lactiplantibacillus</taxon>
    </lineage>
</organism>
<evidence type="ECO:0000313" key="1">
    <source>
        <dbReference type="EMBL" id="MFC6165114.1"/>
    </source>
</evidence>
<dbReference type="InterPro" id="IPR014975">
    <property type="entry name" value="DUF1836"/>
</dbReference>
<accession>A0ABW1R7G7</accession>
<keyword evidence="2" id="KW-1185">Reference proteome</keyword>
<dbReference type="Proteomes" id="UP001596253">
    <property type="component" value="Unassembled WGS sequence"/>
</dbReference>
<gene>
    <name evidence="1" type="ORF">ACFP3T_10570</name>
</gene>
<sequence length="153" mass="17236">MAQTKSGLAHFELTSWQALPVMPIYMEQLLQLVNQTLAPLGITAVTKTMVNSYVKQHFFSRPVGRQYTRNQIVAVIVVTILKQDFDLTTISRAILKIRDSRAIEPRYQQFKVAFERALRLQSLQLTPADATAQAIELAAQTVGAHLLTQQRLS</sequence>